<proteinExistence type="predicted"/>
<name>A0A9P4K5F9_9PLEO</name>
<organism evidence="2 3">
    <name type="scientific">Lojkania enalia</name>
    <dbReference type="NCBI Taxonomy" id="147567"/>
    <lineage>
        <taxon>Eukaryota</taxon>
        <taxon>Fungi</taxon>
        <taxon>Dikarya</taxon>
        <taxon>Ascomycota</taxon>
        <taxon>Pezizomycotina</taxon>
        <taxon>Dothideomycetes</taxon>
        <taxon>Pleosporomycetidae</taxon>
        <taxon>Pleosporales</taxon>
        <taxon>Pleosporales incertae sedis</taxon>
        <taxon>Lojkania</taxon>
    </lineage>
</organism>
<keyword evidence="1" id="KW-0472">Membrane</keyword>
<keyword evidence="1" id="KW-0812">Transmembrane</keyword>
<evidence type="ECO:0000256" key="1">
    <source>
        <dbReference type="SAM" id="Phobius"/>
    </source>
</evidence>
<keyword evidence="1" id="KW-1133">Transmembrane helix</keyword>
<comment type="caution">
    <text evidence="2">The sequence shown here is derived from an EMBL/GenBank/DDBJ whole genome shotgun (WGS) entry which is preliminary data.</text>
</comment>
<protein>
    <submittedName>
        <fullName evidence="2">Uncharacterized protein</fullName>
    </submittedName>
</protein>
<feature type="transmembrane region" description="Helical" evidence="1">
    <location>
        <begin position="44"/>
        <end position="63"/>
    </location>
</feature>
<dbReference type="Proteomes" id="UP000800093">
    <property type="component" value="Unassembled WGS sequence"/>
</dbReference>
<gene>
    <name evidence="2" type="ORF">CC78DRAFT_618487</name>
</gene>
<keyword evidence="3" id="KW-1185">Reference proteome</keyword>
<dbReference type="EMBL" id="ML986640">
    <property type="protein sequence ID" value="KAF2262426.1"/>
    <property type="molecule type" value="Genomic_DNA"/>
</dbReference>
<sequence length="108" mass="11288">MESARLGNMNVESLIPIVAVILFLAMAIKARVDAQQERKSRKSTAVFAVFSIAGIGLAATTLSSMPSSTARTASVVAMGCCGFALGLFICGTMVERFVDLTWVGGVAQ</sequence>
<dbReference type="AlphaFoldDB" id="A0A9P4K5F9"/>
<accession>A0A9P4K5F9</accession>
<evidence type="ECO:0000313" key="2">
    <source>
        <dbReference type="EMBL" id="KAF2262426.1"/>
    </source>
</evidence>
<feature type="transmembrane region" description="Helical" evidence="1">
    <location>
        <begin position="75"/>
        <end position="94"/>
    </location>
</feature>
<feature type="transmembrane region" description="Helical" evidence="1">
    <location>
        <begin position="13"/>
        <end position="32"/>
    </location>
</feature>
<evidence type="ECO:0000313" key="3">
    <source>
        <dbReference type="Proteomes" id="UP000800093"/>
    </source>
</evidence>
<reference evidence="3" key="1">
    <citation type="journal article" date="2020" name="Stud. Mycol.">
        <title>101 Dothideomycetes genomes: A test case for predicting lifestyles and emergence of pathogens.</title>
        <authorList>
            <person name="Haridas S."/>
            <person name="Albert R."/>
            <person name="Binder M."/>
            <person name="Bloem J."/>
            <person name="LaButti K."/>
            <person name="Salamov A."/>
            <person name="Andreopoulos B."/>
            <person name="Baker S."/>
            <person name="Barry K."/>
            <person name="Bills G."/>
            <person name="Bluhm B."/>
            <person name="Cannon C."/>
            <person name="Castanera R."/>
            <person name="Culley D."/>
            <person name="Daum C."/>
            <person name="Ezra D."/>
            <person name="Gonzalez J."/>
            <person name="Henrissat B."/>
            <person name="Kuo A."/>
            <person name="Liang C."/>
            <person name="Lipzen A."/>
            <person name="Lutzoni F."/>
            <person name="Magnuson J."/>
            <person name="Mondo S."/>
            <person name="Nolan M."/>
            <person name="Ohm R."/>
            <person name="Pangilinan J."/>
            <person name="Park H.-J."/>
            <person name="Ramirez L."/>
            <person name="Alfaro M."/>
            <person name="Sun H."/>
            <person name="Tritt A."/>
            <person name="Yoshinaga Y."/>
            <person name="Zwiers L.-H."/>
            <person name="Turgeon B."/>
            <person name="Goodwin S."/>
            <person name="Spatafora J."/>
            <person name="Crous P."/>
            <person name="Grigoriev I."/>
        </authorList>
    </citation>
    <scope>NUCLEOTIDE SEQUENCE [LARGE SCALE GENOMIC DNA]</scope>
    <source>
        <strain evidence="3">CBS 304.66</strain>
    </source>
</reference>